<keyword evidence="2" id="KW-0808">Transferase</keyword>
<dbReference type="PANTHER" id="PTHR30160">
    <property type="entry name" value="TETRAACYLDISACCHARIDE 4'-KINASE-RELATED"/>
    <property type="match status" value="1"/>
</dbReference>
<dbReference type="InterPro" id="IPR002201">
    <property type="entry name" value="Glyco_trans_9"/>
</dbReference>
<dbReference type="AlphaFoldDB" id="A0A060C7J7"/>
<dbReference type="PANTHER" id="PTHR30160:SF1">
    <property type="entry name" value="LIPOPOLYSACCHARIDE 1,2-N-ACETYLGLUCOSAMINETRANSFERASE-RELATED"/>
    <property type="match status" value="1"/>
</dbReference>
<dbReference type="EMBL" id="KF125317">
    <property type="protein sequence ID" value="AIA92643.1"/>
    <property type="molecule type" value="Genomic_DNA"/>
</dbReference>
<keyword evidence="1" id="KW-0328">Glycosyltransferase</keyword>
<reference evidence="3" key="1">
    <citation type="journal article" date="2013" name="Environ. Microbiol.">
        <title>Seasonally variable intestinal metagenomes of the red palm weevil (Rhynchophorus ferrugineus).</title>
        <authorList>
            <person name="Jia S."/>
            <person name="Zhang X."/>
            <person name="Zhang G."/>
            <person name="Yin A."/>
            <person name="Zhang S."/>
            <person name="Li F."/>
            <person name="Wang L."/>
            <person name="Zhao D."/>
            <person name="Yun Q."/>
            <person name="Tala"/>
            <person name="Wang J."/>
            <person name="Sun G."/>
            <person name="Baabdullah M."/>
            <person name="Yu X."/>
            <person name="Hu S."/>
            <person name="Al-Mssallem I.S."/>
            <person name="Yu J."/>
        </authorList>
    </citation>
    <scope>NUCLEOTIDE SEQUENCE</scope>
</reference>
<dbReference type="GO" id="GO:0008713">
    <property type="term" value="F:ADP-heptose-lipopolysaccharide heptosyltransferase activity"/>
    <property type="evidence" value="ECO:0007669"/>
    <property type="project" value="TreeGrafter"/>
</dbReference>
<dbReference type="Pfam" id="PF01075">
    <property type="entry name" value="Glyco_transf_9"/>
    <property type="match status" value="1"/>
</dbReference>
<dbReference type="SUPFAM" id="SSF53756">
    <property type="entry name" value="UDP-Glycosyltransferase/glycogen phosphorylase"/>
    <property type="match status" value="1"/>
</dbReference>
<dbReference type="InterPro" id="IPR051199">
    <property type="entry name" value="LPS_LOS_Heptosyltrfase"/>
</dbReference>
<feature type="non-terminal residue" evidence="3">
    <location>
        <position position="1"/>
    </location>
</feature>
<evidence type="ECO:0000313" key="3">
    <source>
        <dbReference type="EMBL" id="AIA92643.1"/>
    </source>
</evidence>
<proteinExistence type="predicted"/>
<name>A0A060C7J7_9AQUI</name>
<evidence type="ECO:0000256" key="2">
    <source>
        <dbReference type="ARBA" id="ARBA00022679"/>
    </source>
</evidence>
<feature type="non-terminal residue" evidence="3">
    <location>
        <position position="137"/>
    </location>
</feature>
<organism evidence="3">
    <name type="scientific">uncultured Aquifex sp</name>
    <dbReference type="NCBI Taxonomy" id="522376"/>
    <lineage>
        <taxon>Bacteria</taxon>
        <taxon>Pseudomonadati</taxon>
        <taxon>Aquificota</taxon>
        <taxon>Aquificia</taxon>
        <taxon>Aquificales</taxon>
        <taxon>Aquificaceae</taxon>
        <taxon>Aquifex</taxon>
        <taxon>environmental samples</taxon>
    </lineage>
</organism>
<protein>
    <submittedName>
        <fullName evidence="3">Glyco_transf_9</fullName>
    </submittedName>
</protein>
<evidence type="ECO:0000256" key="1">
    <source>
        <dbReference type="ARBA" id="ARBA00022676"/>
    </source>
</evidence>
<accession>A0A060C7J7</accession>
<sequence length="137" mass="15251">VLNRPPAAWKPPGFAAREWLLLNPTAGWKRKRWKAKSWIEVLRRLPDARPIVITSGGQDWQVAHAREIAESLGERAHFLGGRTRLEEFLWLAAHARMVLGVDGAASHLAAAFGTRSLTLFLSTPEATGISPRRDPSR</sequence>
<dbReference type="GO" id="GO:0005829">
    <property type="term" value="C:cytosol"/>
    <property type="evidence" value="ECO:0007669"/>
    <property type="project" value="TreeGrafter"/>
</dbReference>
<dbReference type="Gene3D" id="3.40.50.2000">
    <property type="entry name" value="Glycogen Phosphorylase B"/>
    <property type="match status" value="1"/>
</dbReference>
<dbReference type="GO" id="GO:0009244">
    <property type="term" value="P:lipopolysaccharide core region biosynthetic process"/>
    <property type="evidence" value="ECO:0007669"/>
    <property type="project" value="TreeGrafter"/>
</dbReference>